<dbReference type="Proteomes" id="UP000285575">
    <property type="component" value="Unassembled WGS sequence"/>
</dbReference>
<dbReference type="Gene3D" id="3.40.50.2000">
    <property type="entry name" value="Glycogen Phosphorylase B"/>
    <property type="match status" value="1"/>
</dbReference>
<gene>
    <name evidence="1" type="ORF">EOE66_04500</name>
</gene>
<dbReference type="EMBL" id="SACR01000001">
    <property type="protein sequence ID" value="RVU49817.1"/>
    <property type="molecule type" value="Genomic_DNA"/>
</dbReference>
<dbReference type="PANTHER" id="PTHR12526:SF600">
    <property type="entry name" value="GLYCOSYL TRANSFERASE GROUP 1"/>
    <property type="match status" value="1"/>
</dbReference>
<name>A0A437RST8_9BURK</name>
<reference evidence="1 2" key="1">
    <citation type="submission" date="2019-01" db="EMBL/GenBank/DDBJ databases">
        <authorList>
            <person name="Chen W.-M."/>
        </authorList>
    </citation>
    <scope>NUCLEOTIDE SEQUENCE [LARGE SCALE GENOMIC DNA]</scope>
    <source>
        <strain evidence="1 2">KYPY4</strain>
    </source>
</reference>
<dbReference type="GO" id="GO:0016757">
    <property type="term" value="F:glycosyltransferase activity"/>
    <property type="evidence" value="ECO:0007669"/>
    <property type="project" value="TreeGrafter"/>
</dbReference>
<keyword evidence="1" id="KW-0808">Transferase</keyword>
<dbReference type="AlphaFoldDB" id="A0A437RST8"/>
<evidence type="ECO:0000313" key="2">
    <source>
        <dbReference type="Proteomes" id="UP000285575"/>
    </source>
</evidence>
<protein>
    <submittedName>
        <fullName evidence="1">TIGR03087 family PEP-CTERM/XrtA system glycosyltransferase</fullName>
    </submittedName>
</protein>
<dbReference type="NCBIfam" id="TIGR03087">
    <property type="entry name" value="stp1"/>
    <property type="match status" value="1"/>
</dbReference>
<evidence type="ECO:0000313" key="1">
    <source>
        <dbReference type="EMBL" id="RVU49817.1"/>
    </source>
</evidence>
<dbReference type="InterPro" id="IPR017521">
    <property type="entry name" value="Sugar_tfrase_PEP-CTERM_Stp1"/>
</dbReference>
<organism evidence="1 2">
    <name type="scientific">Rubrivivax rivuli</name>
    <dbReference type="NCBI Taxonomy" id="1862385"/>
    <lineage>
        <taxon>Bacteria</taxon>
        <taxon>Pseudomonadati</taxon>
        <taxon>Pseudomonadota</taxon>
        <taxon>Betaproteobacteria</taxon>
        <taxon>Burkholderiales</taxon>
        <taxon>Sphaerotilaceae</taxon>
        <taxon>Rubrivivax</taxon>
    </lineage>
</organism>
<dbReference type="CDD" id="cd03801">
    <property type="entry name" value="GT4_PimA-like"/>
    <property type="match status" value="1"/>
</dbReference>
<keyword evidence="2" id="KW-1185">Reference proteome</keyword>
<dbReference type="PANTHER" id="PTHR12526">
    <property type="entry name" value="GLYCOSYLTRANSFERASE"/>
    <property type="match status" value="1"/>
</dbReference>
<proteinExistence type="predicted"/>
<sequence length="422" mass="46250">MMAVARILFLAHRLPYPPNKGDKVRSYHLLRHLAERHQVHLGTFVDDPDDLQHLPTVQRWCASVHAEQLHPRLARLASLRGLATGEALTEVYYRSPRLARWVAQTVARERIDATVVFSSSMAQYAQAHPAVPMLVDFVDVDSAKWADYAHQHPWPLSWLYAREGRMLLACERRVAAQGRRSFFATEKEAALFRSLAPEVAESVEGMDNGVDAEYFAPEPGRASPFATNEVPLVFTGAMDYWPNVDAVSWFAAAVLPQLRAVHPQLRLHIVGRSPTPAVLALAGDAVVVTGTVPDVRPYLQHAAAVVAPLRLARGIQNKILEAMAMGRPVVAAETCVSAMRVVPGQDVVPAREAADYVRELLALLADAPRASALGEAGRRCVVQGYAWPAHLQTLERHLQHTLKAQASLPLAAMAPNPAGARA</sequence>
<dbReference type="OrthoDB" id="9807209at2"/>
<dbReference type="SUPFAM" id="SSF53756">
    <property type="entry name" value="UDP-Glycosyltransferase/glycogen phosphorylase"/>
    <property type="match status" value="1"/>
</dbReference>
<comment type="caution">
    <text evidence="1">The sequence shown here is derived from an EMBL/GenBank/DDBJ whole genome shotgun (WGS) entry which is preliminary data.</text>
</comment>
<dbReference type="Pfam" id="PF13692">
    <property type="entry name" value="Glyco_trans_1_4"/>
    <property type="match status" value="1"/>
</dbReference>
<accession>A0A437RST8</accession>